<dbReference type="Pfam" id="PF01614">
    <property type="entry name" value="IclR_C"/>
    <property type="match status" value="1"/>
</dbReference>
<feature type="domain" description="IclR-ED" evidence="5">
    <location>
        <begin position="69"/>
        <end position="253"/>
    </location>
</feature>
<proteinExistence type="predicted"/>
<dbReference type="SUPFAM" id="SSF55781">
    <property type="entry name" value="GAF domain-like"/>
    <property type="match status" value="1"/>
</dbReference>
<dbReference type="SUPFAM" id="SSF46785">
    <property type="entry name" value="Winged helix' DNA-binding domain"/>
    <property type="match status" value="1"/>
</dbReference>
<evidence type="ECO:0000256" key="3">
    <source>
        <dbReference type="ARBA" id="ARBA00023163"/>
    </source>
</evidence>
<sequence length="254" mass="28566">MTKNSKNSLQSIERSFDIIEQLVELESAGLTELSECLDIPKSTVYIHLQTLVQRGYVTKYGDDYRPSFRFLQLGGQMRHRLPLYRHGRPKVDELAQQTGELVNLAIEERGRGVVIYISKGQDAAINLEPMGKYGYLHQPAYGKAILAQRTPEDVNNIIDRHGMRKLTQNTISDRDQLHDELRKTRERGYALELDEGEEGLGCIGVAITDSENGVIGAVSISMPSTKISNTDVQKEMAQKLQNTANVIELKIEHT</sequence>
<dbReference type="InterPro" id="IPR036388">
    <property type="entry name" value="WH-like_DNA-bd_sf"/>
</dbReference>
<dbReference type="GO" id="GO:0006355">
    <property type="term" value="P:regulation of DNA-templated transcription"/>
    <property type="evidence" value="ECO:0007669"/>
    <property type="project" value="UniProtKB-ARBA"/>
</dbReference>
<reference evidence="6 7" key="1">
    <citation type="journal article" date="2019" name="Int. J. Syst. Evol. Microbiol.">
        <title>The Global Catalogue of Microorganisms (GCM) 10K type strain sequencing project: providing services to taxonomists for standard genome sequencing and annotation.</title>
        <authorList>
            <consortium name="The Broad Institute Genomics Platform"/>
            <consortium name="The Broad Institute Genome Sequencing Center for Infectious Disease"/>
            <person name="Wu L."/>
            <person name="Ma J."/>
        </authorList>
    </citation>
    <scope>NUCLEOTIDE SEQUENCE [LARGE SCALE GENOMIC DNA]</scope>
    <source>
        <strain evidence="6 7">SKJ47</strain>
    </source>
</reference>
<evidence type="ECO:0000256" key="1">
    <source>
        <dbReference type="ARBA" id="ARBA00023015"/>
    </source>
</evidence>
<dbReference type="Gene3D" id="1.10.10.10">
    <property type="entry name" value="Winged helix-like DNA-binding domain superfamily/Winged helix DNA-binding domain"/>
    <property type="match status" value="1"/>
</dbReference>
<feature type="domain" description="HTH iclR-type" evidence="4">
    <location>
        <begin position="9"/>
        <end position="68"/>
    </location>
</feature>
<dbReference type="EMBL" id="JBHSXL010000010">
    <property type="protein sequence ID" value="MFC6893610.1"/>
    <property type="molecule type" value="Genomic_DNA"/>
</dbReference>
<dbReference type="PANTHER" id="PTHR30136">
    <property type="entry name" value="HELIX-TURN-HELIX TRANSCRIPTIONAL REGULATOR, ICLR FAMILY"/>
    <property type="match status" value="1"/>
</dbReference>
<dbReference type="Gene3D" id="3.30.450.40">
    <property type="match status" value="1"/>
</dbReference>
<dbReference type="AlphaFoldDB" id="A0ABD5UYW8"/>
<gene>
    <name evidence="6" type="ORF">ACFQE9_13485</name>
</gene>
<name>A0ABD5UYW8_9EURY</name>
<dbReference type="RefSeq" id="WP_379745718.1">
    <property type="nucleotide sequence ID" value="NZ_JBHSVN010000001.1"/>
</dbReference>
<dbReference type="InterPro" id="IPR050707">
    <property type="entry name" value="HTH_MetabolicPath_Reg"/>
</dbReference>
<organism evidence="6 7">
    <name type="scientific">Halopenitus salinus</name>
    <dbReference type="NCBI Taxonomy" id="1198295"/>
    <lineage>
        <taxon>Archaea</taxon>
        <taxon>Methanobacteriati</taxon>
        <taxon>Methanobacteriota</taxon>
        <taxon>Stenosarchaea group</taxon>
        <taxon>Halobacteria</taxon>
        <taxon>Halobacteriales</taxon>
        <taxon>Haloferacaceae</taxon>
        <taxon>Halopenitus</taxon>
    </lineage>
</organism>
<keyword evidence="2" id="KW-0238">DNA-binding</keyword>
<evidence type="ECO:0000313" key="7">
    <source>
        <dbReference type="Proteomes" id="UP001596296"/>
    </source>
</evidence>
<evidence type="ECO:0000259" key="5">
    <source>
        <dbReference type="PROSITE" id="PS51078"/>
    </source>
</evidence>
<dbReference type="PROSITE" id="PS51077">
    <property type="entry name" value="HTH_ICLR"/>
    <property type="match status" value="1"/>
</dbReference>
<dbReference type="InterPro" id="IPR014757">
    <property type="entry name" value="Tscrpt_reg_IclR_C"/>
</dbReference>
<evidence type="ECO:0000259" key="4">
    <source>
        <dbReference type="PROSITE" id="PS51077"/>
    </source>
</evidence>
<evidence type="ECO:0000313" key="6">
    <source>
        <dbReference type="EMBL" id="MFC6893610.1"/>
    </source>
</evidence>
<evidence type="ECO:0000256" key="2">
    <source>
        <dbReference type="ARBA" id="ARBA00023125"/>
    </source>
</evidence>
<keyword evidence="1" id="KW-0805">Transcription regulation</keyword>
<accession>A0ABD5UYW8</accession>
<dbReference type="PROSITE" id="PS51078">
    <property type="entry name" value="ICLR_ED"/>
    <property type="match status" value="1"/>
</dbReference>
<comment type="caution">
    <text evidence="6">The sequence shown here is derived from an EMBL/GenBank/DDBJ whole genome shotgun (WGS) entry which is preliminary data.</text>
</comment>
<keyword evidence="7" id="KW-1185">Reference proteome</keyword>
<dbReference type="GO" id="GO:0003677">
    <property type="term" value="F:DNA binding"/>
    <property type="evidence" value="ECO:0007669"/>
    <property type="project" value="UniProtKB-KW"/>
</dbReference>
<dbReference type="Proteomes" id="UP001596296">
    <property type="component" value="Unassembled WGS sequence"/>
</dbReference>
<protein>
    <submittedName>
        <fullName evidence="6">IclR family transcriptional regulator</fullName>
    </submittedName>
</protein>
<keyword evidence="3" id="KW-0804">Transcription</keyword>
<dbReference type="Pfam" id="PF09339">
    <property type="entry name" value="HTH_IclR"/>
    <property type="match status" value="1"/>
</dbReference>
<dbReference type="InterPro" id="IPR036390">
    <property type="entry name" value="WH_DNA-bd_sf"/>
</dbReference>
<dbReference type="SMART" id="SM00346">
    <property type="entry name" value="HTH_ICLR"/>
    <property type="match status" value="1"/>
</dbReference>
<dbReference type="InterPro" id="IPR005471">
    <property type="entry name" value="Tscrpt_reg_IclR_N"/>
</dbReference>
<dbReference type="PANTHER" id="PTHR30136:SF35">
    <property type="entry name" value="HTH-TYPE TRANSCRIPTIONAL REGULATOR RV1719"/>
    <property type="match status" value="1"/>
</dbReference>
<dbReference type="InterPro" id="IPR029016">
    <property type="entry name" value="GAF-like_dom_sf"/>
</dbReference>